<dbReference type="Gene3D" id="1.10.1040.10">
    <property type="entry name" value="N-(1-d-carboxylethyl)-l-norvaline Dehydrogenase, domain 2"/>
    <property type="match status" value="2"/>
</dbReference>
<evidence type="ECO:0000313" key="6">
    <source>
        <dbReference type="EMBL" id="MDT0435426.1"/>
    </source>
</evidence>
<evidence type="ECO:0000313" key="7">
    <source>
        <dbReference type="Proteomes" id="UP001183535"/>
    </source>
</evidence>
<dbReference type="SUPFAM" id="SSF48179">
    <property type="entry name" value="6-phosphogluconate dehydrogenase C-terminal domain-like"/>
    <property type="match status" value="2"/>
</dbReference>
<feature type="domain" description="3-hydroxyacyl-CoA dehydrogenase C-terminal" evidence="4">
    <location>
        <begin position="466"/>
        <end position="561"/>
    </location>
</feature>
<evidence type="ECO:0000259" key="5">
    <source>
        <dbReference type="Pfam" id="PF02737"/>
    </source>
</evidence>
<dbReference type="RefSeq" id="WP_256089352.1">
    <property type="nucleotide sequence ID" value="NZ_JAVRES010000004.1"/>
</dbReference>
<dbReference type="Pfam" id="PF00725">
    <property type="entry name" value="3HCDH"/>
    <property type="match status" value="2"/>
</dbReference>
<feature type="domain" description="3-hydroxyacyl-CoA dehydrogenase C-terminal" evidence="4">
    <location>
        <begin position="170"/>
        <end position="261"/>
    </location>
</feature>
<dbReference type="InterPro" id="IPR006108">
    <property type="entry name" value="3HC_DH_C"/>
</dbReference>
<feature type="domain" description="3-hydroxyacyl-CoA dehydrogenase NAD binding" evidence="5">
    <location>
        <begin position="50"/>
        <end position="157"/>
    </location>
</feature>
<reference evidence="7" key="1">
    <citation type="submission" date="2023-07" db="EMBL/GenBank/DDBJ databases">
        <title>30 novel species of actinomycetes from the DSMZ collection.</title>
        <authorList>
            <person name="Nouioui I."/>
        </authorList>
    </citation>
    <scope>NUCLEOTIDE SEQUENCE [LARGE SCALE GENOMIC DNA]</scope>
    <source>
        <strain evidence="7">DSM 41981</strain>
    </source>
</reference>
<comment type="similarity">
    <text evidence="2">Belongs to the 3-hydroxyacyl-CoA dehydrogenase family.</text>
</comment>
<evidence type="ECO:0000256" key="3">
    <source>
        <dbReference type="ARBA" id="ARBA00023002"/>
    </source>
</evidence>
<dbReference type="FunFam" id="3.40.50.720:FF:000009">
    <property type="entry name" value="Fatty oxidation complex, alpha subunit"/>
    <property type="match status" value="1"/>
</dbReference>
<dbReference type="SUPFAM" id="SSF51735">
    <property type="entry name" value="NAD(P)-binding Rossmann-fold domains"/>
    <property type="match status" value="2"/>
</dbReference>
<proteinExistence type="inferred from homology"/>
<dbReference type="Proteomes" id="UP001183535">
    <property type="component" value="Unassembled WGS sequence"/>
</dbReference>
<name>A0ABD5ELF4_9ACTN</name>
<dbReference type="GO" id="GO:0032787">
    <property type="term" value="P:monocarboxylic acid metabolic process"/>
    <property type="evidence" value="ECO:0007669"/>
    <property type="project" value="UniProtKB-ARBA"/>
</dbReference>
<dbReference type="AlphaFoldDB" id="A0ABD5ELF4"/>
<sequence>MVEQHRVVGVVGLGSLGLSVLRALDAGGVRVIGVDSDPEVVAAVRPWAGSAEVSGELETLGEADVVVEAVSEEFEGKAEVLRRLGALCPRVTALVTTTGALSVPALAVASGRPAQVVGVRFAVPASPRAGAAVVPTTMTAPEAVSAAEDLVSQLGRTLAPRGTDTAVARELLLPYLGRAAALHEAGYASCEDIDTAMRLGCGLPAGPLEMLDAVGVDTVHRELADLHRRTGLPYHRPPAALERMIGSGRLGRKSGQGFYTYDAAGLRIAPAAPDRAPESAPAVEHVGVVGTGTMARGIAQALVLAGVRTTLVGRTTERADAARAAVGSSLDRSVSRGRLAPEAARAALDLMRAEQDAAVLFDCDLVVEAVVEDLLVKRTVFEQLGKVCRPGTVLATTTSSLSVAACAAASGRPDDVIGMHFFNPAQVMRLVEVVRTEATSDPAHAAARALCERLGKTAVGCGDRTGFIVNYLLFPYLNHAIGAVESSGSLDLGEVDSAVESLLGFPLGPFTLLDTVGLDVSLAILERLHETFGTEDFTPAPSLRHLVALGHLGRKTGTGFRTV</sequence>
<evidence type="ECO:0000256" key="1">
    <source>
        <dbReference type="ARBA" id="ARBA00005086"/>
    </source>
</evidence>
<evidence type="ECO:0000256" key="2">
    <source>
        <dbReference type="ARBA" id="ARBA00009463"/>
    </source>
</evidence>
<dbReference type="Gene3D" id="3.40.50.720">
    <property type="entry name" value="NAD(P)-binding Rossmann-like Domain"/>
    <property type="match status" value="2"/>
</dbReference>
<feature type="domain" description="3-hydroxyacyl-CoA dehydrogenase NAD binding" evidence="5">
    <location>
        <begin position="285"/>
        <end position="463"/>
    </location>
</feature>
<keyword evidence="7" id="KW-1185">Reference proteome</keyword>
<dbReference type="PANTHER" id="PTHR48075:SF9">
    <property type="entry name" value="3-HYDROXYBUTYRYL-COA DEHYDROGENASE"/>
    <property type="match status" value="1"/>
</dbReference>
<comment type="pathway">
    <text evidence="1">Lipid metabolism; butanoate metabolism.</text>
</comment>
<gene>
    <name evidence="6" type="ORF">RM877_12120</name>
</gene>
<dbReference type="InterPro" id="IPR013328">
    <property type="entry name" value="6PGD_dom2"/>
</dbReference>
<accession>A0ABD5ELF4</accession>
<dbReference type="InterPro" id="IPR006176">
    <property type="entry name" value="3-OHacyl-CoA_DH_NAD-bd"/>
</dbReference>
<dbReference type="Pfam" id="PF02737">
    <property type="entry name" value="3HCDH_N"/>
    <property type="match status" value="2"/>
</dbReference>
<dbReference type="PANTHER" id="PTHR48075">
    <property type="entry name" value="3-HYDROXYACYL-COA DEHYDROGENASE FAMILY PROTEIN"/>
    <property type="match status" value="1"/>
</dbReference>
<protein>
    <submittedName>
        <fullName evidence="6">3-hydroxyacyl-CoA dehydrogenase family protein</fullName>
    </submittedName>
</protein>
<dbReference type="InterPro" id="IPR008927">
    <property type="entry name" value="6-PGluconate_DH-like_C_sf"/>
</dbReference>
<organism evidence="6 7">
    <name type="scientific">Streptomyces doudnae</name>
    <dbReference type="NCBI Taxonomy" id="3075536"/>
    <lineage>
        <taxon>Bacteria</taxon>
        <taxon>Bacillati</taxon>
        <taxon>Actinomycetota</taxon>
        <taxon>Actinomycetes</taxon>
        <taxon>Kitasatosporales</taxon>
        <taxon>Streptomycetaceae</taxon>
        <taxon>Streptomyces</taxon>
    </lineage>
</organism>
<comment type="caution">
    <text evidence="6">The sequence shown here is derived from an EMBL/GenBank/DDBJ whole genome shotgun (WGS) entry which is preliminary data.</text>
</comment>
<dbReference type="EMBL" id="JAVRES010000004">
    <property type="protein sequence ID" value="MDT0435426.1"/>
    <property type="molecule type" value="Genomic_DNA"/>
</dbReference>
<dbReference type="GO" id="GO:0016491">
    <property type="term" value="F:oxidoreductase activity"/>
    <property type="evidence" value="ECO:0007669"/>
    <property type="project" value="UniProtKB-KW"/>
</dbReference>
<evidence type="ECO:0000259" key="4">
    <source>
        <dbReference type="Pfam" id="PF00725"/>
    </source>
</evidence>
<keyword evidence="3" id="KW-0560">Oxidoreductase</keyword>
<dbReference type="InterPro" id="IPR036291">
    <property type="entry name" value="NAD(P)-bd_dom_sf"/>
</dbReference>